<comment type="caution">
    <text evidence="1">The sequence shown here is derived from an EMBL/GenBank/DDBJ whole genome shotgun (WGS) entry which is preliminary data.</text>
</comment>
<organism evidence="1 2">
    <name type="scientific">Streptomyces humidus</name>
    <dbReference type="NCBI Taxonomy" id="52259"/>
    <lineage>
        <taxon>Bacteria</taxon>
        <taxon>Bacillati</taxon>
        <taxon>Actinomycetota</taxon>
        <taxon>Actinomycetes</taxon>
        <taxon>Kitasatosporales</taxon>
        <taxon>Streptomycetaceae</taxon>
        <taxon>Streptomyces</taxon>
    </lineage>
</organism>
<protein>
    <submittedName>
        <fullName evidence="1">Uncharacterized protein</fullName>
    </submittedName>
</protein>
<accession>A0A918FWT4</accession>
<keyword evidence="2" id="KW-1185">Reference proteome</keyword>
<evidence type="ECO:0000313" key="1">
    <source>
        <dbReference type="EMBL" id="GGR90777.1"/>
    </source>
</evidence>
<reference evidence="1" key="2">
    <citation type="submission" date="2020-09" db="EMBL/GenBank/DDBJ databases">
        <authorList>
            <person name="Sun Q."/>
            <person name="Ohkuma M."/>
        </authorList>
    </citation>
    <scope>NUCLEOTIDE SEQUENCE</scope>
    <source>
        <strain evidence="1">JCM 4386</strain>
    </source>
</reference>
<dbReference type="RefSeq" id="WP_190149960.1">
    <property type="nucleotide sequence ID" value="NZ_BMTL01000012.1"/>
</dbReference>
<proteinExistence type="predicted"/>
<evidence type="ECO:0000313" key="2">
    <source>
        <dbReference type="Proteomes" id="UP000606194"/>
    </source>
</evidence>
<dbReference type="AlphaFoldDB" id="A0A918FWT4"/>
<gene>
    <name evidence="1" type="ORF">GCM10010269_32360</name>
</gene>
<name>A0A918FWT4_9ACTN</name>
<dbReference type="Proteomes" id="UP000606194">
    <property type="component" value="Unassembled WGS sequence"/>
</dbReference>
<sequence length="184" mass="19990">MSVLSFRRGAVGVGAAAVLAATGTWVMWPADVDEELWAEVRPVIEARIAAEPRGGGHADAVPARDARWFCRAQALELEERAGRVRAGVDTLCVEYGVRDDTLVACRAGRYPQVVRLERDRAADGGYRVVGRDEPPDGEGYGRWTEAHFGVFIRPALRDPMSSAELETEARAHFGLPADASVVEC</sequence>
<reference evidence="1" key="1">
    <citation type="journal article" date="2014" name="Int. J. Syst. Evol. Microbiol.">
        <title>Complete genome sequence of Corynebacterium casei LMG S-19264T (=DSM 44701T), isolated from a smear-ripened cheese.</title>
        <authorList>
            <consortium name="US DOE Joint Genome Institute (JGI-PGF)"/>
            <person name="Walter F."/>
            <person name="Albersmeier A."/>
            <person name="Kalinowski J."/>
            <person name="Ruckert C."/>
        </authorList>
    </citation>
    <scope>NUCLEOTIDE SEQUENCE</scope>
    <source>
        <strain evidence="1">JCM 4386</strain>
    </source>
</reference>
<dbReference type="EMBL" id="BMTL01000012">
    <property type="protein sequence ID" value="GGR90777.1"/>
    <property type="molecule type" value="Genomic_DNA"/>
</dbReference>